<evidence type="ECO:0000259" key="7">
    <source>
        <dbReference type="PROSITE" id="PS50011"/>
    </source>
</evidence>
<dbReference type="Proteomes" id="UP000331127">
    <property type="component" value="Unassembled WGS sequence"/>
</dbReference>
<evidence type="ECO:0000256" key="2">
    <source>
        <dbReference type="ARBA" id="ARBA00022741"/>
    </source>
</evidence>
<dbReference type="Gene3D" id="3.30.200.20">
    <property type="entry name" value="Phosphorylase Kinase, domain 1"/>
    <property type="match status" value="1"/>
</dbReference>
<dbReference type="RefSeq" id="WP_155356994.1">
    <property type="nucleotide sequence ID" value="NZ_BAAAHL010000001.1"/>
</dbReference>
<accession>A0A5M3WQK1</accession>
<feature type="transmembrane region" description="Helical" evidence="6">
    <location>
        <begin position="305"/>
        <end position="325"/>
    </location>
</feature>
<protein>
    <recommendedName>
        <fullName evidence="7">Protein kinase domain-containing protein</fullName>
    </recommendedName>
</protein>
<dbReference type="InterPro" id="IPR008271">
    <property type="entry name" value="Ser/Thr_kinase_AS"/>
</dbReference>
<dbReference type="InterPro" id="IPR000719">
    <property type="entry name" value="Prot_kinase_dom"/>
</dbReference>
<evidence type="ECO:0000313" key="8">
    <source>
        <dbReference type="EMBL" id="GES11637.1"/>
    </source>
</evidence>
<dbReference type="SUPFAM" id="SSF56112">
    <property type="entry name" value="Protein kinase-like (PK-like)"/>
    <property type="match status" value="1"/>
</dbReference>
<gene>
    <name evidence="8" type="ORF">Amac_052340</name>
</gene>
<dbReference type="EMBL" id="BLAE01000031">
    <property type="protein sequence ID" value="GES11637.1"/>
    <property type="molecule type" value="Genomic_DNA"/>
</dbReference>
<dbReference type="InterPro" id="IPR011009">
    <property type="entry name" value="Kinase-like_dom_sf"/>
</dbReference>
<dbReference type="GO" id="GO:0004674">
    <property type="term" value="F:protein serine/threonine kinase activity"/>
    <property type="evidence" value="ECO:0007669"/>
    <property type="project" value="TreeGrafter"/>
</dbReference>
<proteinExistence type="predicted"/>
<dbReference type="PANTHER" id="PTHR43289">
    <property type="entry name" value="MITOGEN-ACTIVATED PROTEIN KINASE KINASE KINASE 20-RELATED"/>
    <property type="match status" value="1"/>
</dbReference>
<keyword evidence="1" id="KW-0808">Transferase</keyword>
<feature type="domain" description="Protein kinase" evidence="7">
    <location>
        <begin position="17"/>
        <end position="266"/>
    </location>
</feature>
<keyword evidence="2" id="KW-0547">Nucleotide-binding</keyword>
<sequence>MAAGPLESTDPRTLGGFEIVARLGEGGQGVVYEGWSAAGERVAIKVLKGGTDPVTRRRLARELEAARSVAPFCTARVLAAELDRPEPYVVSEFVAGPSLHDRVKTGGPLRDGDLDRLAVGTASALAAIHAAGIVHRDFKPGNVLLGPDGPRVVDFGIARPLDGATATSELAGTPPYMAPEQLRGVPASAAADVFAWAATMVFAATGRAPFGQDTVASVFHRLLSAPPDLAGVPESLLPVLRDCLAKDPEHRPTAKELMIRLVDPTRESTAVLAPDLTRFIGTTAPTVVSPTAMLGVSDRRVPRRAIAAIVSGAAVVVAIVAFFLINQGTTLPSGGPSEPVVSAETGTEPGTTSEITTGTTSGPATGTLVSGAFAGTWKGDVVSQDSRKDTYGLTIILGEGDREGYAIRESCEQALRVTRNRGNALDLTMEQQGQCVGGDITLTSSGGDTLVYEGQEGGGSLAYRGELSRSS</sequence>
<dbReference type="PROSITE" id="PS50011">
    <property type="entry name" value="PROTEIN_KINASE_DOM"/>
    <property type="match status" value="1"/>
</dbReference>
<reference evidence="8 9" key="1">
    <citation type="submission" date="2019-10" db="EMBL/GenBank/DDBJ databases">
        <title>Whole genome shotgun sequence of Acrocarpospora macrocephala NBRC 16266.</title>
        <authorList>
            <person name="Ichikawa N."/>
            <person name="Kimura A."/>
            <person name="Kitahashi Y."/>
            <person name="Komaki H."/>
            <person name="Oguchi A."/>
        </authorList>
    </citation>
    <scope>NUCLEOTIDE SEQUENCE [LARGE SCALE GENOMIC DNA]</scope>
    <source>
        <strain evidence="8 9">NBRC 16266</strain>
    </source>
</reference>
<feature type="compositionally biased region" description="Low complexity" evidence="5">
    <location>
        <begin position="344"/>
        <end position="364"/>
    </location>
</feature>
<dbReference type="AlphaFoldDB" id="A0A5M3WQK1"/>
<keyword evidence="6" id="KW-0812">Transmembrane</keyword>
<keyword evidence="9" id="KW-1185">Reference proteome</keyword>
<dbReference type="CDD" id="cd14014">
    <property type="entry name" value="STKc_PknB_like"/>
    <property type="match status" value="1"/>
</dbReference>
<dbReference type="OrthoDB" id="3915799at2"/>
<evidence type="ECO:0000256" key="4">
    <source>
        <dbReference type="ARBA" id="ARBA00022840"/>
    </source>
</evidence>
<dbReference type="Gene3D" id="1.10.510.10">
    <property type="entry name" value="Transferase(Phosphotransferase) domain 1"/>
    <property type="match status" value="1"/>
</dbReference>
<keyword evidence="4" id="KW-0067">ATP-binding</keyword>
<dbReference type="GO" id="GO:0005524">
    <property type="term" value="F:ATP binding"/>
    <property type="evidence" value="ECO:0007669"/>
    <property type="project" value="UniProtKB-KW"/>
</dbReference>
<evidence type="ECO:0000313" key="9">
    <source>
        <dbReference type="Proteomes" id="UP000331127"/>
    </source>
</evidence>
<organism evidence="8 9">
    <name type="scientific">Acrocarpospora macrocephala</name>
    <dbReference type="NCBI Taxonomy" id="150177"/>
    <lineage>
        <taxon>Bacteria</taxon>
        <taxon>Bacillati</taxon>
        <taxon>Actinomycetota</taxon>
        <taxon>Actinomycetes</taxon>
        <taxon>Streptosporangiales</taxon>
        <taxon>Streptosporangiaceae</taxon>
        <taxon>Acrocarpospora</taxon>
    </lineage>
</organism>
<feature type="region of interest" description="Disordered" evidence="5">
    <location>
        <begin position="333"/>
        <end position="364"/>
    </location>
</feature>
<dbReference type="PANTHER" id="PTHR43289:SF34">
    <property type="entry name" value="SERINE_THREONINE-PROTEIN KINASE YBDM-RELATED"/>
    <property type="match status" value="1"/>
</dbReference>
<dbReference type="PROSITE" id="PS00108">
    <property type="entry name" value="PROTEIN_KINASE_ST"/>
    <property type="match status" value="1"/>
</dbReference>
<keyword evidence="6" id="KW-1133">Transmembrane helix</keyword>
<name>A0A5M3WQK1_9ACTN</name>
<keyword evidence="6" id="KW-0472">Membrane</keyword>
<evidence type="ECO:0000256" key="1">
    <source>
        <dbReference type="ARBA" id="ARBA00022679"/>
    </source>
</evidence>
<evidence type="ECO:0000256" key="5">
    <source>
        <dbReference type="SAM" id="MobiDB-lite"/>
    </source>
</evidence>
<evidence type="ECO:0000256" key="6">
    <source>
        <dbReference type="SAM" id="Phobius"/>
    </source>
</evidence>
<comment type="caution">
    <text evidence="8">The sequence shown here is derived from an EMBL/GenBank/DDBJ whole genome shotgun (WGS) entry which is preliminary data.</text>
</comment>
<keyword evidence="3" id="KW-0418">Kinase</keyword>
<dbReference type="Pfam" id="PF00069">
    <property type="entry name" value="Pkinase"/>
    <property type="match status" value="1"/>
</dbReference>
<evidence type="ECO:0000256" key="3">
    <source>
        <dbReference type="ARBA" id="ARBA00022777"/>
    </source>
</evidence>